<evidence type="ECO:0000313" key="5">
    <source>
        <dbReference type="Proteomes" id="UP000823388"/>
    </source>
</evidence>
<accession>A0A8T0T913</accession>
<dbReference type="Pfam" id="PF26522">
    <property type="entry name" value="ARM_6"/>
    <property type="match status" value="1"/>
</dbReference>
<sequence length="1017" mass="112630">MRPAFSASKPSPSGREKGRRKGAAEQLLADQVLSLRARLHAALGLGLTKSDGHGAKRWQSTDAGIQSHVLKAVAAFVGSLSNEALRLAPVKESISDILLALQGILKTNNVSVLIQAADVSLKFVSSIGNSVCQYPISEMVSSLSCQLSADQLHIAVPCASALTCILNSLVTARASTQAEIWEALEKTNAVASVISALQNYAPDVHPLNYLTEIISLLRSFLWIWPSSRYHAWSNCNLMAKLAQYCLSAETTVAVKILKLYAALALCGNGAMILLKNEELIPKICDLMGKSHPSVTRIEALKLFQVLLRSPRGCNQLMTSHYLPIVQGITNAISEIDEKSLVTEGCRTALLALRYHGNHHRCFWSDSIDEVLYKIIAGSCSSEHQTHQMLCHGELFNKDSKDIVNIDPYVWDILGYLAVHCNNEYLSVRKQKNNFLQALISCACSLATDFVTQKNSSTKFSKEELEPALRAVLMMLLSPSQYIFSEASSKFLKVVLPLGDECMNILLSSIESNVTRNLSGSFDCVKIMNNLMNLACLVIVQSNHSLNKRSVVGVLSTIIKECLHNRLYITRSNIASHLQFCFDGGSCCYLTEEWEGENVILFYGLVVLYNVLRRVSLVCIHCEKNLDGGIVCHDCREYYNEGLIRVLEHALGQNLSPGPKSYIVHILSLFGFCGFPSKFGAKMRSALCDNELVDLELLLADSEPLSVHAAILSVRCPKLLPSEKSLVHDGKTTVEGSRRSLYHVRMSDRVDSNALKKILEYAYTGFVMVDADIVRPVKTLAKYCHLKSLQEVLQREQPRWSSDCPRYDLTAAVEPAEHSFSDIILEAQSNEKMECHHGSCKLSTPHVHSHKIVLSMSCDYLRALFQSGMHESFAEAIRVPVGWGALDKLLQWFYSGELPRIPPDCRWKNMSAEEQLSHLKPYAELSSLAEFWFLEGVKAASLAAVASCLNSSTGASLEFIGFAANLGQWDLVEAAVGSVAHLYPRLRDSSQLEQLDEDVLNMLRAEYVRYSQHRGGSY</sequence>
<organism evidence="4 5">
    <name type="scientific">Panicum virgatum</name>
    <name type="common">Blackwell switchgrass</name>
    <dbReference type="NCBI Taxonomy" id="38727"/>
    <lineage>
        <taxon>Eukaryota</taxon>
        <taxon>Viridiplantae</taxon>
        <taxon>Streptophyta</taxon>
        <taxon>Embryophyta</taxon>
        <taxon>Tracheophyta</taxon>
        <taxon>Spermatophyta</taxon>
        <taxon>Magnoliopsida</taxon>
        <taxon>Liliopsida</taxon>
        <taxon>Poales</taxon>
        <taxon>Poaceae</taxon>
        <taxon>PACMAD clade</taxon>
        <taxon>Panicoideae</taxon>
        <taxon>Panicodae</taxon>
        <taxon>Paniceae</taxon>
        <taxon>Panicinae</taxon>
        <taxon>Panicum</taxon>
        <taxon>Panicum sect. Hiantes</taxon>
    </lineage>
</organism>
<dbReference type="AlphaFoldDB" id="A0A8T0T913"/>
<dbReference type="SMART" id="SM00225">
    <property type="entry name" value="BTB"/>
    <property type="match status" value="2"/>
</dbReference>
<evidence type="ECO:0000256" key="2">
    <source>
        <dbReference type="SAM" id="MobiDB-lite"/>
    </source>
</evidence>
<dbReference type="InterPro" id="IPR011333">
    <property type="entry name" value="SKP1/BTB/POZ_sf"/>
</dbReference>
<dbReference type="Gene3D" id="1.25.10.10">
    <property type="entry name" value="Leucine-rich Repeat Variant"/>
    <property type="match status" value="1"/>
</dbReference>
<dbReference type="SUPFAM" id="SSF54695">
    <property type="entry name" value="POZ domain"/>
    <property type="match status" value="2"/>
</dbReference>
<feature type="region of interest" description="Disordered" evidence="2">
    <location>
        <begin position="1"/>
        <end position="22"/>
    </location>
</feature>
<dbReference type="PROSITE" id="PS50097">
    <property type="entry name" value="BTB"/>
    <property type="match status" value="2"/>
</dbReference>
<evidence type="ECO:0000256" key="1">
    <source>
        <dbReference type="ARBA" id="ARBA00004906"/>
    </source>
</evidence>
<evidence type="ECO:0000313" key="4">
    <source>
        <dbReference type="EMBL" id="KAG2607921.1"/>
    </source>
</evidence>
<dbReference type="CDD" id="cd18186">
    <property type="entry name" value="BTB_POZ_ZBTB_KLHL-like"/>
    <property type="match status" value="1"/>
</dbReference>
<dbReference type="InterPro" id="IPR016024">
    <property type="entry name" value="ARM-type_fold"/>
</dbReference>
<name>A0A8T0T913_PANVG</name>
<evidence type="ECO:0000259" key="3">
    <source>
        <dbReference type="PROSITE" id="PS50097"/>
    </source>
</evidence>
<comment type="caution">
    <text evidence="4">The sequence shown here is derived from an EMBL/GenBank/DDBJ whole genome shotgun (WGS) entry which is preliminary data.</text>
</comment>
<feature type="domain" description="BTB" evidence="3">
    <location>
        <begin position="692"/>
        <end position="770"/>
    </location>
</feature>
<dbReference type="InterPro" id="IPR011989">
    <property type="entry name" value="ARM-like"/>
</dbReference>
<proteinExistence type="predicted"/>
<dbReference type="PANTHER" id="PTHR35918:SF1">
    <property type="entry name" value="BTB DOMAIN-CONTAINING PROTEIN"/>
    <property type="match status" value="1"/>
</dbReference>
<dbReference type="Proteomes" id="UP000823388">
    <property type="component" value="Chromosome 4N"/>
</dbReference>
<dbReference type="InterPro" id="IPR044953">
    <property type="entry name" value="At1g04390-like"/>
</dbReference>
<dbReference type="PANTHER" id="PTHR35918">
    <property type="entry name" value="OS06G0674800 PROTEIN"/>
    <property type="match status" value="1"/>
</dbReference>
<dbReference type="OrthoDB" id="418748at2759"/>
<dbReference type="InterPro" id="IPR000210">
    <property type="entry name" value="BTB/POZ_dom"/>
</dbReference>
<dbReference type="Pfam" id="PF00651">
    <property type="entry name" value="BTB"/>
    <property type="match status" value="2"/>
</dbReference>
<dbReference type="InterPro" id="IPR059007">
    <property type="entry name" value="ARM_At1g04390"/>
</dbReference>
<protein>
    <recommendedName>
        <fullName evidence="3">BTB domain-containing protein</fullName>
    </recommendedName>
</protein>
<gene>
    <name evidence="4" type="ORF">PVAP13_4NG305100</name>
</gene>
<keyword evidence="5" id="KW-1185">Reference proteome</keyword>
<feature type="domain" description="BTB" evidence="3">
    <location>
        <begin position="820"/>
        <end position="901"/>
    </location>
</feature>
<reference evidence="4" key="1">
    <citation type="submission" date="2020-05" db="EMBL/GenBank/DDBJ databases">
        <title>WGS assembly of Panicum virgatum.</title>
        <authorList>
            <person name="Lovell J.T."/>
            <person name="Jenkins J."/>
            <person name="Shu S."/>
            <person name="Juenger T.E."/>
            <person name="Schmutz J."/>
        </authorList>
    </citation>
    <scope>NUCLEOTIDE SEQUENCE</scope>
    <source>
        <strain evidence="4">AP13</strain>
    </source>
</reference>
<dbReference type="EMBL" id="CM029044">
    <property type="protein sequence ID" value="KAG2607921.1"/>
    <property type="molecule type" value="Genomic_DNA"/>
</dbReference>
<dbReference type="SUPFAM" id="SSF48371">
    <property type="entry name" value="ARM repeat"/>
    <property type="match status" value="1"/>
</dbReference>
<dbReference type="Gene3D" id="3.30.710.10">
    <property type="entry name" value="Potassium Channel Kv1.1, Chain A"/>
    <property type="match status" value="2"/>
</dbReference>
<comment type="pathway">
    <text evidence="1">Protein modification; protein ubiquitination.</text>
</comment>